<dbReference type="InterPro" id="IPR051654">
    <property type="entry name" value="Meroterpenoid_MTases"/>
</dbReference>
<sequence length="293" mass="33486">MAEPTETARHTELWDYPRLAREDPKKLPWYLTDIEDLGDETRSLFEDYSKIPPMDVEAHIKATRDRAFQIYPYPCLGRFDFLDFSISRSPHFNDIVQRIQKGDKYLDIGCCVGQDIRKLAQAGAPSENMYGSDLEQEFMNIGYDLFRDKSDIKATFIAANILDPDSDLRRLDGKIDIVHAASFFHLFSWEESVKACSRVAMLLKPQPGGIVVGRQIGHEFPGAMASSIHSDKKRFRHNADTFAKMWEEVGTLTGTKWAVEAKLGDLDLSQVVGDMREILTKGTRWLSFTVWRV</sequence>
<comment type="similarity">
    <text evidence="4">Belongs to the class I-like SAM-binding methyltransferase superfamily.</text>
</comment>
<proteinExistence type="inferred from homology"/>
<dbReference type="PANTHER" id="PTHR35897:SF1">
    <property type="entry name" value="METHYLTRANSFERASE AUSD"/>
    <property type="match status" value="1"/>
</dbReference>
<dbReference type="PANTHER" id="PTHR35897">
    <property type="entry name" value="METHYLTRANSFERASE AUSD"/>
    <property type="match status" value="1"/>
</dbReference>
<dbReference type="EMBL" id="ML996247">
    <property type="protein sequence ID" value="KAF2729378.1"/>
    <property type="molecule type" value="Genomic_DNA"/>
</dbReference>
<dbReference type="Gene3D" id="3.40.50.150">
    <property type="entry name" value="Vaccinia Virus protein VP39"/>
    <property type="match status" value="1"/>
</dbReference>
<dbReference type="OrthoDB" id="2094832at2759"/>
<gene>
    <name evidence="6" type="ORF">EJ04DRAFT_73850</name>
</gene>
<reference evidence="6" key="1">
    <citation type="journal article" date="2020" name="Stud. Mycol.">
        <title>101 Dothideomycetes genomes: a test case for predicting lifestyles and emergence of pathogens.</title>
        <authorList>
            <person name="Haridas S."/>
            <person name="Albert R."/>
            <person name="Binder M."/>
            <person name="Bloem J."/>
            <person name="Labutti K."/>
            <person name="Salamov A."/>
            <person name="Andreopoulos B."/>
            <person name="Baker S."/>
            <person name="Barry K."/>
            <person name="Bills G."/>
            <person name="Bluhm B."/>
            <person name="Cannon C."/>
            <person name="Castanera R."/>
            <person name="Culley D."/>
            <person name="Daum C."/>
            <person name="Ezra D."/>
            <person name="Gonzalez J."/>
            <person name="Henrissat B."/>
            <person name="Kuo A."/>
            <person name="Liang C."/>
            <person name="Lipzen A."/>
            <person name="Lutzoni F."/>
            <person name="Magnuson J."/>
            <person name="Mondo S."/>
            <person name="Nolan M."/>
            <person name="Ohm R."/>
            <person name="Pangilinan J."/>
            <person name="Park H.-J."/>
            <person name="Ramirez L."/>
            <person name="Alfaro M."/>
            <person name="Sun H."/>
            <person name="Tritt A."/>
            <person name="Yoshinaga Y."/>
            <person name="Zwiers L.-H."/>
            <person name="Turgeon B."/>
            <person name="Goodwin S."/>
            <person name="Spatafora J."/>
            <person name="Crous P."/>
            <person name="Grigoriev I."/>
        </authorList>
    </citation>
    <scope>NUCLEOTIDE SEQUENCE</scope>
    <source>
        <strain evidence="6">CBS 125425</strain>
    </source>
</reference>
<dbReference type="InterPro" id="IPR041698">
    <property type="entry name" value="Methyltransf_25"/>
</dbReference>
<comment type="caution">
    <text evidence="6">The sequence shown here is derived from an EMBL/GenBank/DDBJ whole genome shotgun (WGS) entry which is preliminary data.</text>
</comment>
<organism evidence="6 7">
    <name type="scientific">Polyplosphaeria fusca</name>
    <dbReference type="NCBI Taxonomy" id="682080"/>
    <lineage>
        <taxon>Eukaryota</taxon>
        <taxon>Fungi</taxon>
        <taxon>Dikarya</taxon>
        <taxon>Ascomycota</taxon>
        <taxon>Pezizomycotina</taxon>
        <taxon>Dothideomycetes</taxon>
        <taxon>Pleosporomycetidae</taxon>
        <taxon>Pleosporales</taxon>
        <taxon>Tetraplosphaeriaceae</taxon>
        <taxon>Polyplosphaeria</taxon>
    </lineage>
</organism>
<dbReference type="InterPro" id="IPR029063">
    <property type="entry name" value="SAM-dependent_MTases_sf"/>
</dbReference>
<dbReference type="GO" id="GO:0016740">
    <property type="term" value="F:transferase activity"/>
    <property type="evidence" value="ECO:0007669"/>
    <property type="project" value="UniProtKB-KW"/>
</dbReference>
<evidence type="ECO:0000313" key="7">
    <source>
        <dbReference type="Proteomes" id="UP000799444"/>
    </source>
</evidence>
<dbReference type="Pfam" id="PF13649">
    <property type="entry name" value="Methyltransf_25"/>
    <property type="match status" value="1"/>
</dbReference>
<evidence type="ECO:0000313" key="6">
    <source>
        <dbReference type="EMBL" id="KAF2729378.1"/>
    </source>
</evidence>
<protein>
    <recommendedName>
        <fullName evidence="5">Methyltransferase domain-containing protein</fullName>
    </recommendedName>
</protein>
<keyword evidence="2" id="KW-0808">Transferase</keyword>
<evidence type="ECO:0000256" key="3">
    <source>
        <dbReference type="ARBA" id="ARBA00022691"/>
    </source>
</evidence>
<evidence type="ECO:0000256" key="4">
    <source>
        <dbReference type="ARBA" id="ARBA00038314"/>
    </source>
</evidence>
<keyword evidence="3" id="KW-0949">S-adenosyl-L-methionine</keyword>
<dbReference type="Proteomes" id="UP000799444">
    <property type="component" value="Unassembled WGS sequence"/>
</dbReference>
<dbReference type="SUPFAM" id="SSF53335">
    <property type="entry name" value="S-adenosyl-L-methionine-dependent methyltransferases"/>
    <property type="match status" value="1"/>
</dbReference>
<evidence type="ECO:0000256" key="2">
    <source>
        <dbReference type="ARBA" id="ARBA00022679"/>
    </source>
</evidence>
<evidence type="ECO:0000256" key="1">
    <source>
        <dbReference type="ARBA" id="ARBA00005179"/>
    </source>
</evidence>
<accession>A0A9P4QL64</accession>
<comment type="pathway">
    <text evidence="1">Secondary metabolite biosynthesis.</text>
</comment>
<feature type="domain" description="Methyltransferase" evidence="5">
    <location>
        <begin position="106"/>
        <end position="205"/>
    </location>
</feature>
<dbReference type="CDD" id="cd02440">
    <property type="entry name" value="AdoMet_MTases"/>
    <property type="match status" value="1"/>
</dbReference>
<evidence type="ECO:0000259" key="5">
    <source>
        <dbReference type="Pfam" id="PF13649"/>
    </source>
</evidence>
<dbReference type="AlphaFoldDB" id="A0A9P4QL64"/>
<name>A0A9P4QL64_9PLEO</name>
<keyword evidence="7" id="KW-1185">Reference proteome</keyword>